<organism evidence="2 3">
    <name type="scientific">Melipona quadrifasciata</name>
    <dbReference type="NCBI Taxonomy" id="166423"/>
    <lineage>
        <taxon>Eukaryota</taxon>
        <taxon>Metazoa</taxon>
        <taxon>Ecdysozoa</taxon>
        <taxon>Arthropoda</taxon>
        <taxon>Hexapoda</taxon>
        <taxon>Insecta</taxon>
        <taxon>Pterygota</taxon>
        <taxon>Neoptera</taxon>
        <taxon>Endopterygota</taxon>
        <taxon>Hymenoptera</taxon>
        <taxon>Apocrita</taxon>
        <taxon>Aculeata</taxon>
        <taxon>Apoidea</taxon>
        <taxon>Anthophila</taxon>
        <taxon>Apidae</taxon>
        <taxon>Melipona</taxon>
    </lineage>
</organism>
<sequence>MQPEETSECRSKPPFERARRREHGDAQSGTSAMPADFFSFDRGELRIEFFRVVSQAKMERKKKRISPRGDTNDDRPVGPNHREPNNWQERMRHTCEKQETKERQKGNAGRVQGTFRVPRKQVSASSRFHWKEQNGKKETSVTEFYGNNFERCHVPEAHSARDYRD</sequence>
<feature type="compositionally biased region" description="Basic and acidic residues" evidence="1">
    <location>
        <begin position="70"/>
        <end position="105"/>
    </location>
</feature>
<dbReference type="Proteomes" id="UP000053105">
    <property type="component" value="Unassembled WGS sequence"/>
</dbReference>
<gene>
    <name evidence="2" type="ORF">WN51_00886</name>
</gene>
<evidence type="ECO:0000313" key="3">
    <source>
        <dbReference type="Proteomes" id="UP000053105"/>
    </source>
</evidence>
<keyword evidence="3" id="KW-1185">Reference proteome</keyword>
<feature type="region of interest" description="Disordered" evidence="1">
    <location>
        <begin position="56"/>
        <end position="139"/>
    </location>
</feature>
<feature type="compositionally biased region" description="Basic and acidic residues" evidence="1">
    <location>
        <begin position="129"/>
        <end position="139"/>
    </location>
</feature>
<feature type="compositionally biased region" description="Basic and acidic residues" evidence="1">
    <location>
        <begin position="7"/>
        <end position="25"/>
    </location>
</feature>
<accession>A0A0N0BKR3</accession>
<name>A0A0N0BKR3_9HYME</name>
<evidence type="ECO:0000313" key="2">
    <source>
        <dbReference type="EMBL" id="KOX80968.1"/>
    </source>
</evidence>
<feature type="region of interest" description="Disordered" evidence="1">
    <location>
        <begin position="1"/>
        <end position="35"/>
    </location>
</feature>
<protein>
    <submittedName>
        <fullName evidence="2">Uncharacterized protein</fullName>
    </submittedName>
</protein>
<evidence type="ECO:0000256" key="1">
    <source>
        <dbReference type="SAM" id="MobiDB-lite"/>
    </source>
</evidence>
<reference evidence="2 3" key="1">
    <citation type="submission" date="2015-07" db="EMBL/GenBank/DDBJ databases">
        <title>The genome of Melipona quadrifasciata.</title>
        <authorList>
            <person name="Pan H."/>
            <person name="Kapheim K."/>
        </authorList>
    </citation>
    <scope>NUCLEOTIDE SEQUENCE [LARGE SCALE GENOMIC DNA]</scope>
    <source>
        <strain evidence="2">0111107301</strain>
        <tissue evidence="2">Whole body</tissue>
    </source>
</reference>
<dbReference type="AlphaFoldDB" id="A0A0N0BKR3"/>
<proteinExistence type="predicted"/>
<dbReference type="EMBL" id="KQ435694">
    <property type="protein sequence ID" value="KOX80968.1"/>
    <property type="molecule type" value="Genomic_DNA"/>
</dbReference>